<accession>A0ACB7NXU1</accession>
<evidence type="ECO:0000313" key="2">
    <source>
        <dbReference type="Proteomes" id="UP000724584"/>
    </source>
</evidence>
<sequence length="1221" mass="136342">MGADEPAQFPARARSLRILCIDGGGIKGYTALLILRRIFRTLSADLGSNLSPRPCDIFDLIAGTSTGGILAVMLGRLHMTIDECIEVYERLGKDVFGRPVGGQVGRVLRGMTSSPFYDIADLQQSIRSVLGARGIESDEPFIESEGPGCKVYVFIGLHQILCATRVGTGKADVLRNYKSGHPTAENYSCRIWEAASATAAAPMYFKSVKFASGGERWCDGAIRRNNPIDEALAELAREPEWRNREIGCILSLGTGLARSRSVSSNLASFLKGALKMLTDAEDTAKVFSASALGRQLAQTCRYYRFNVPHGMEDLQLDEWKATERMRALTTEYLSHADNGDAILSCAKALLYPDENPYDETLREFFRPELGPSQIFALWGLGGVGKTQIALQFAQGMKDKLSVFWIRADSLANFVADFSRLLPLLDPEAGKSASSLDVTSLLEKTRDRLEAQAGEWLLILDNADHLGDFVGTSAKSELSISKYVPRRGRILITTRDRRFQGSVTAASDGLCVEPMTVSEATGLLLKSVPKHLVQPSAVNTLMANDLVEELGCLPLAIAQAAANIVDQQMSFSEYVGLFRHEKRRRADLMNSPAYDFANKDPRNGSSSVAITWKISIDALERQSHLSVTFLEYLACFHWREVPQSLLRHLPEFRDLDDLSFLRLAKKPLALSLIDQTLDQDPTLSTYSVHTVLHEIMTDDLSAQDKRQMLDHLMPNMSRLFPTAPHPTAETWPLASLLAPHLSRQLDLCQEVWYSSSAVATLMFSLSRFHSLSRMQEAAADLAAAGLAMAGETFGSDDDLIPHFRQNAIERLDEAGRYDSVEAECSLALERLELRVSSLDRTAYNKEKVKILTFLFNAIRARHDYQRLGAVNEELLRCQQLEQWSPGEDALHRHNLAYGLLRSGKRAEAKEINDELLRYCETDEGIKVVGKKLHLIMLNLKVLVMRTGTDVWLNLDEIVALYECIFLEHLSHFSMNDKETWISLNNCLGSLSQSLRMDEVGDVLWAVLPAAIGANVKADGSIAISMLEIYGVAGLYRDYLSKRRAVDGTETATSRATEFAQLLERWSYVAGIQKTPRPVDYVPTPTELNTLNSHGVYHQFHGRYREAEAMHRRVIQELQDQPDDPLNPLSHYNLMLAIARDGREDEAFAFRREHAHLIAPMEAIYGTLEQRQDERQKEMSVYEEAKALIERGSLRRSDQWWLDNGAVVGRVGSRLGHKLAPLE</sequence>
<dbReference type="EMBL" id="JAGIZQ010000007">
    <property type="protein sequence ID" value="KAH6617552.1"/>
    <property type="molecule type" value="Genomic_DNA"/>
</dbReference>
<evidence type="ECO:0000313" key="1">
    <source>
        <dbReference type="EMBL" id="KAH6617552.1"/>
    </source>
</evidence>
<proteinExistence type="predicted"/>
<organism evidence="1 2">
    <name type="scientific">Chaetomium tenue</name>
    <dbReference type="NCBI Taxonomy" id="1854479"/>
    <lineage>
        <taxon>Eukaryota</taxon>
        <taxon>Fungi</taxon>
        <taxon>Dikarya</taxon>
        <taxon>Ascomycota</taxon>
        <taxon>Pezizomycotina</taxon>
        <taxon>Sordariomycetes</taxon>
        <taxon>Sordariomycetidae</taxon>
        <taxon>Sordariales</taxon>
        <taxon>Chaetomiaceae</taxon>
        <taxon>Chaetomium</taxon>
    </lineage>
</organism>
<protein>
    <submittedName>
        <fullName evidence="1">Uncharacterized protein</fullName>
    </submittedName>
</protein>
<gene>
    <name evidence="1" type="ORF">F5144DRAFT_499621</name>
</gene>
<keyword evidence="2" id="KW-1185">Reference proteome</keyword>
<comment type="caution">
    <text evidence="1">The sequence shown here is derived from an EMBL/GenBank/DDBJ whole genome shotgun (WGS) entry which is preliminary data.</text>
</comment>
<reference evidence="1 2" key="1">
    <citation type="journal article" date="2021" name="Nat. Commun.">
        <title>Genetic determinants of endophytism in the Arabidopsis root mycobiome.</title>
        <authorList>
            <person name="Mesny F."/>
            <person name="Miyauchi S."/>
            <person name="Thiergart T."/>
            <person name="Pickel B."/>
            <person name="Atanasova L."/>
            <person name="Karlsson M."/>
            <person name="Huettel B."/>
            <person name="Barry K.W."/>
            <person name="Haridas S."/>
            <person name="Chen C."/>
            <person name="Bauer D."/>
            <person name="Andreopoulos W."/>
            <person name="Pangilinan J."/>
            <person name="LaButti K."/>
            <person name="Riley R."/>
            <person name="Lipzen A."/>
            <person name="Clum A."/>
            <person name="Drula E."/>
            <person name="Henrissat B."/>
            <person name="Kohler A."/>
            <person name="Grigoriev I.V."/>
            <person name="Martin F.M."/>
            <person name="Hacquard S."/>
        </authorList>
    </citation>
    <scope>NUCLEOTIDE SEQUENCE [LARGE SCALE GENOMIC DNA]</scope>
    <source>
        <strain evidence="1 2">MPI-SDFR-AT-0079</strain>
    </source>
</reference>
<dbReference type="Proteomes" id="UP000724584">
    <property type="component" value="Unassembled WGS sequence"/>
</dbReference>
<name>A0ACB7NXU1_9PEZI</name>